<dbReference type="EMBL" id="CP022753">
    <property type="protein sequence ID" value="ASU84979.1"/>
    <property type="molecule type" value="Genomic_DNA"/>
</dbReference>
<evidence type="ECO:0000313" key="4">
    <source>
        <dbReference type="EMBL" id="ASU84979.1"/>
    </source>
</evidence>
<evidence type="ECO:0000313" key="5">
    <source>
        <dbReference type="Proteomes" id="UP000215005"/>
    </source>
</evidence>
<evidence type="ECO:0000259" key="3">
    <source>
        <dbReference type="PROSITE" id="PS51186"/>
    </source>
</evidence>
<dbReference type="Pfam" id="PF00583">
    <property type="entry name" value="Acetyltransf_1"/>
    <property type="match status" value="1"/>
</dbReference>
<dbReference type="PANTHER" id="PTHR43877">
    <property type="entry name" value="AMINOALKYLPHOSPHONATE N-ACETYLTRANSFERASE-RELATED-RELATED"/>
    <property type="match status" value="1"/>
</dbReference>
<dbReference type="AlphaFoldDB" id="A0A223SA66"/>
<proteinExistence type="predicted"/>
<gene>
    <name evidence="4" type="ORF">CDO52_21225</name>
</gene>
<accession>A0A223SA66</accession>
<dbReference type="PROSITE" id="PS51186">
    <property type="entry name" value="GNAT"/>
    <property type="match status" value="1"/>
</dbReference>
<feature type="domain" description="N-acetyltransferase" evidence="3">
    <location>
        <begin position="2"/>
        <end position="167"/>
    </location>
</feature>
<name>A0A223SA66_9ACTN</name>
<evidence type="ECO:0000256" key="2">
    <source>
        <dbReference type="ARBA" id="ARBA00023315"/>
    </source>
</evidence>
<keyword evidence="1 4" id="KW-0808">Transferase</keyword>
<protein>
    <submittedName>
        <fullName evidence="4">GNAT family N-acetyltransferase</fullName>
    </submittedName>
</protein>
<dbReference type="OrthoDB" id="5243635at2"/>
<dbReference type="Gene3D" id="3.40.630.30">
    <property type="match status" value="1"/>
</dbReference>
<dbReference type="KEGG" id="ngv:CDO52_21225"/>
<dbReference type="CDD" id="cd04301">
    <property type="entry name" value="NAT_SF"/>
    <property type="match status" value="1"/>
</dbReference>
<dbReference type="GO" id="GO:0016747">
    <property type="term" value="F:acyltransferase activity, transferring groups other than amino-acyl groups"/>
    <property type="evidence" value="ECO:0007669"/>
    <property type="project" value="InterPro"/>
</dbReference>
<dbReference type="InterPro" id="IPR000182">
    <property type="entry name" value="GNAT_dom"/>
</dbReference>
<keyword evidence="5" id="KW-1185">Reference proteome</keyword>
<dbReference type="SUPFAM" id="SSF55729">
    <property type="entry name" value="Acyl-CoA N-acyltransferases (Nat)"/>
    <property type="match status" value="1"/>
</dbReference>
<evidence type="ECO:0000256" key="1">
    <source>
        <dbReference type="ARBA" id="ARBA00022679"/>
    </source>
</evidence>
<sequence>MPSIRPARHGDCLSLSEVFHAAGLAGWSHFLPPERLRAERLKEEMFVQAVRAPEATVQVSESDGLITGFALTRPSADRDAGAGTGELHMFYVHPSAWGTGTADRLMDAALGDLTRRGFAWATLWTAEDNQRPRAFYTRRDWAVDGATRSKTRYGVTFTELRYGIALRGG</sequence>
<organism evidence="4 5">
    <name type="scientific">Nocardiopsis gilva YIM 90087</name>
    <dbReference type="NCBI Taxonomy" id="1235441"/>
    <lineage>
        <taxon>Bacteria</taxon>
        <taxon>Bacillati</taxon>
        <taxon>Actinomycetota</taxon>
        <taxon>Actinomycetes</taxon>
        <taxon>Streptosporangiales</taxon>
        <taxon>Nocardiopsidaceae</taxon>
        <taxon>Nocardiopsis</taxon>
    </lineage>
</organism>
<dbReference type="InterPro" id="IPR050832">
    <property type="entry name" value="Bact_Acetyltransf"/>
</dbReference>
<keyword evidence="2" id="KW-0012">Acyltransferase</keyword>
<dbReference type="PANTHER" id="PTHR43877:SF1">
    <property type="entry name" value="ACETYLTRANSFERASE"/>
    <property type="match status" value="1"/>
</dbReference>
<dbReference type="RefSeq" id="WP_017619740.1">
    <property type="nucleotide sequence ID" value="NZ_ANBG01000261.1"/>
</dbReference>
<dbReference type="InterPro" id="IPR016181">
    <property type="entry name" value="Acyl_CoA_acyltransferase"/>
</dbReference>
<dbReference type="Proteomes" id="UP000215005">
    <property type="component" value="Chromosome"/>
</dbReference>
<reference evidence="4 5" key="1">
    <citation type="submission" date="2017-08" db="EMBL/GenBank/DDBJ databases">
        <title>The complete genome sequence of Nocardiopsis gilva YIM 90087.</title>
        <authorList>
            <person name="Yin M."/>
            <person name="Tang S."/>
        </authorList>
    </citation>
    <scope>NUCLEOTIDE SEQUENCE [LARGE SCALE GENOMIC DNA]</scope>
    <source>
        <strain evidence="4 5">YIM 90087</strain>
    </source>
</reference>